<sequence>MPKAQSKNKKPVNEPAGQDPVHSAEASFELIKPRLVALDESTVRIPNIDVQQAAAAALGVDGLLRAAETRPKVEALGAAKLASGELLDGLADVARAAWYARYRLLQVSATHSEATLPVSLVEEAFVLRARMLKTLEYNLDDDASAMGRLTAIRAGSGHIDLGNDLLGAADLYREYEATLAQDKKNYRPSDEAEARKLSARILTLLGAVTTPEQTLWKGHQARAFTLLLTHYEEARRVGRFLFHYADGERLFPSLFSKVRSAPGARGKGGEEGTGSEVGSGEAAQG</sequence>
<feature type="compositionally biased region" description="Basic residues" evidence="1">
    <location>
        <begin position="1"/>
        <end position="10"/>
    </location>
</feature>
<dbReference type="Proteomes" id="UP000309215">
    <property type="component" value="Unassembled WGS sequence"/>
</dbReference>
<organism evidence="2 3">
    <name type="scientific">Polyangium fumosum</name>
    <dbReference type="NCBI Taxonomy" id="889272"/>
    <lineage>
        <taxon>Bacteria</taxon>
        <taxon>Pseudomonadati</taxon>
        <taxon>Myxococcota</taxon>
        <taxon>Polyangia</taxon>
        <taxon>Polyangiales</taxon>
        <taxon>Polyangiaceae</taxon>
        <taxon>Polyangium</taxon>
    </lineage>
</organism>
<dbReference type="AlphaFoldDB" id="A0A4U1J635"/>
<feature type="region of interest" description="Disordered" evidence="1">
    <location>
        <begin position="261"/>
        <end position="285"/>
    </location>
</feature>
<evidence type="ECO:0000256" key="1">
    <source>
        <dbReference type="SAM" id="MobiDB-lite"/>
    </source>
</evidence>
<accession>A0A4U1J635</accession>
<proteinExistence type="predicted"/>
<protein>
    <submittedName>
        <fullName evidence="2">Uncharacterized protein</fullName>
    </submittedName>
</protein>
<keyword evidence="3" id="KW-1185">Reference proteome</keyword>
<dbReference type="EMBL" id="SSMQ01000035">
    <property type="protein sequence ID" value="TKD02245.1"/>
    <property type="molecule type" value="Genomic_DNA"/>
</dbReference>
<comment type="caution">
    <text evidence="2">The sequence shown here is derived from an EMBL/GenBank/DDBJ whole genome shotgun (WGS) entry which is preliminary data.</text>
</comment>
<name>A0A4U1J635_9BACT</name>
<dbReference type="RefSeq" id="WP_136932368.1">
    <property type="nucleotide sequence ID" value="NZ_SSMQ01000035.1"/>
</dbReference>
<evidence type="ECO:0000313" key="2">
    <source>
        <dbReference type="EMBL" id="TKD02245.1"/>
    </source>
</evidence>
<dbReference type="OrthoDB" id="5511762at2"/>
<gene>
    <name evidence="2" type="ORF">E8A74_29160</name>
</gene>
<evidence type="ECO:0000313" key="3">
    <source>
        <dbReference type="Proteomes" id="UP000309215"/>
    </source>
</evidence>
<feature type="region of interest" description="Disordered" evidence="1">
    <location>
        <begin position="1"/>
        <end position="23"/>
    </location>
</feature>
<reference evidence="2 3" key="1">
    <citation type="submission" date="2019-04" db="EMBL/GenBank/DDBJ databases">
        <authorList>
            <person name="Li Y."/>
            <person name="Wang J."/>
        </authorList>
    </citation>
    <scope>NUCLEOTIDE SEQUENCE [LARGE SCALE GENOMIC DNA]</scope>
    <source>
        <strain evidence="2 3">DSM 14668</strain>
    </source>
</reference>